<accession>A0A2P2L349</accession>
<protein>
    <submittedName>
        <fullName evidence="1">Uncharacterized protein LOC105109411</fullName>
    </submittedName>
</protein>
<name>A0A2P2L349_RHIMU</name>
<dbReference type="AlphaFoldDB" id="A0A2P2L349"/>
<reference evidence="1" key="1">
    <citation type="submission" date="2018-02" db="EMBL/GenBank/DDBJ databases">
        <title>Rhizophora mucronata_Transcriptome.</title>
        <authorList>
            <person name="Meera S.P."/>
            <person name="Sreeshan A."/>
            <person name="Augustine A."/>
        </authorList>
    </citation>
    <scope>NUCLEOTIDE SEQUENCE</scope>
    <source>
        <tissue evidence="1">Leaf</tissue>
    </source>
</reference>
<evidence type="ECO:0000313" key="1">
    <source>
        <dbReference type="EMBL" id="MBX12414.1"/>
    </source>
</evidence>
<sequence length="115" mass="12534">MLQHAGEEEMAGSGGCTVMVGVKLDSQSRELLTWALVKVAQPGDSVIALHVLGNNEIVDREGRSSLLSLVKAFDSVLAVYEGFCNLKQVGNSNKSYPYITFSLRFCAPISFFFLD</sequence>
<dbReference type="EMBL" id="GGEC01031930">
    <property type="protein sequence ID" value="MBX12414.1"/>
    <property type="molecule type" value="Transcribed_RNA"/>
</dbReference>
<proteinExistence type="predicted"/>
<organism evidence="1">
    <name type="scientific">Rhizophora mucronata</name>
    <name type="common">Asiatic mangrove</name>
    <dbReference type="NCBI Taxonomy" id="61149"/>
    <lineage>
        <taxon>Eukaryota</taxon>
        <taxon>Viridiplantae</taxon>
        <taxon>Streptophyta</taxon>
        <taxon>Embryophyta</taxon>
        <taxon>Tracheophyta</taxon>
        <taxon>Spermatophyta</taxon>
        <taxon>Magnoliopsida</taxon>
        <taxon>eudicotyledons</taxon>
        <taxon>Gunneridae</taxon>
        <taxon>Pentapetalae</taxon>
        <taxon>rosids</taxon>
        <taxon>fabids</taxon>
        <taxon>Malpighiales</taxon>
        <taxon>Rhizophoraceae</taxon>
        <taxon>Rhizophora</taxon>
    </lineage>
</organism>